<accession>A0A9E2S9B8</accession>
<dbReference type="RefSeq" id="WP_217792615.1">
    <property type="nucleotide sequence ID" value="NZ_JAHSPG010000013.1"/>
</dbReference>
<dbReference type="Proteomes" id="UP000812270">
    <property type="component" value="Unassembled WGS sequence"/>
</dbReference>
<evidence type="ECO:0000313" key="3">
    <source>
        <dbReference type="Proteomes" id="UP000812270"/>
    </source>
</evidence>
<comment type="caution">
    <text evidence="2">The sequence shown here is derived from an EMBL/GenBank/DDBJ whole genome shotgun (WGS) entry which is preliminary data.</text>
</comment>
<evidence type="ECO:0000256" key="1">
    <source>
        <dbReference type="SAM" id="SignalP"/>
    </source>
</evidence>
<proteinExistence type="predicted"/>
<evidence type="ECO:0008006" key="4">
    <source>
        <dbReference type="Google" id="ProtNLM"/>
    </source>
</evidence>
<protein>
    <recommendedName>
        <fullName evidence="4">BZIP transcription factor</fullName>
    </recommendedName>
</protein>
<evidence type="ECO:0000313" key="2">
    <source>
        <dbReference type="EMBL" id="MBV4358898.1"/>
    </source>
</evidence>
<reference evidence="2" key="1">
    <citation type="submission" date="2021-06" db="EMBL/GenBank/DDBJ databases">
        <authorList>
            <person name="Huq M.A."/>
        </authorList>
    </citation>
    <scope>NUCLEOTIDE SEQUENCE</scope>
    <source>
        <strain evidence="2">MAH-26</strain>
    </source>
</reference>
<name>A0A9E2S9B8_9BACT</name>
<feature type="signal peptide" evidence="1">
    <location>
        <begin position="1"/>
        <end position="20"/>
    </location>
</feature>
<dbReference type="EMBL" id="JAHSPG010000013">
    <property type="protein sequence ID" value="MBV4358898.1"/>
    <property type="molecule type" value="Genomic_DNA"/>
</dbReference>
<organism evidence="2 3">
    <name type="scientific">Pinibacter aurantiacus</name>
    <dbReference type="NCBI Taxonomy" id="2851599"/>
    <lineage>
        <taxon>Bacteria</taxon>
        <taxon>Pseudomonadati</taxon>
        <taxon>Bacteroidota</taxon>
        <taxon>Chitinophagia</taxon>
        <taxon>Chitinophagales</taxon>
        <taxon>Chitinophagaceae</taxon>
        <taxon>Pinibacter</taxon>
    </lineage>
</organism>
<keyword evidence="1" id="KW-0732">Signal</keyword>
<keyword evidence="3" id="KW-1185">Reference proteome</keyword>
<feature type="chain" id="PRO_5039679668" description="BZIP transcription factor" evidence="1">
    <location>
        <begin position="21"/>
        <end position="318"/>
    </location>
</feature>
<sequence length="318" mass="34447">MKKIALILLACCLTSVGSFAQNKFPGSGYAGIGTETPEQLLHIKSTSTESNYGLKIEGFQGFSAGMRLQNNTAVTGKTYSIYSSSDGDFILGDENLQKAKMAIWNTGEFHFDGDVAIGSLSENEGARQLSVNGVTRAGGYECFNGSLDWGQRHFTLQSFSGKARFSIGLLGDESSNSAGANFSIWRYDDDGGFLAQAFCINRKSGNVGIGTAAPSEMLAVNGNIRAQKVIVTTNGWADYVFESSYKLPALDSIAAFIKTNKHLPEMPAAAAVEKDGQDLGEIQKLLLKKIEELTLYTIQLQQENKDLKSRVEKLETSR</sequence>
<dbReference type="AlphaFoldDB" id="A0A9E2S9B8"/>
<gene>
    <name evidence="2" type="ORF">KTO63_17155</name>
</gene>